<organism evidence="1 2">
    <name type="scientific">Desulfofundulus luciae</name>
    <dbReference type="NCBI Taxonomy" id="74702"/>
    <lineage>
        <taxon>Bacteria</taxon>
        <taxon>Bacillati</taxon>
        <taxon>Bacillota</taxon>
        <taxon>Clostridia</taxon>
        <taxon>Eubacteriales</taxon>
        <taxon>Peptococcaceae</taxon>
        <taxon>Desulfofundulus</taxon>
    </lineage>
</organism>
<evidence type="ECO:0000313" key="1">
    <source>
        <dbReference type="EMBL" id="MDQ0285202.1"/>
    </source>
</evidence>
<accession>A0ABU0AYS2</accession>
<sequence length="64" mass="7392">MMEIPVNWSNATLHIHYHPKAHFGISRQKTFFSCVQIGNQKHTSEKCPVHLSPKKEVQHILSLT</sequence>
<comment type="caution">
    <text evidence="1">The sequence shown here is derived from an EMBL/GenBank/DDBJ whole genome shotgun (WGS) entry which is preliminary data.</text>
</comment>
<reference evidence="1 2" key="1">
    <citation type="submission" date="2023-07" db="EMBL/GenBank/DDBJ databases">
        <title>Genomic Encyclopedia of Type Strains, Phase IV (KMG-IV): sequencing the most valuable type-strain genomes for metagenomic binning, comparative biology and taxonomic classification.</title>
        <authorList>
            <person name="Goeker M."/>
        </authorList>
    </citation>
    <scope>NUCLEOTIDE SEQUENCE [LARGE SCALE GENOMIC DNA]</scope>
    <source>
        <strain evidence="1 2">DSM 12396</strain>
    </source>
</reference>
<protein>
    <submittedName>
        <fullName evidence="1">Uncharacterized protein</fullName>
    </submittedName>
</protein>
<name>A0ABU0AYS2_9FIRM</name>
<gene>
    <name evidence="1" type="ORF">J2Z49_000295</name>
</gene>
<dbReference type="EMBL" id="JAUSUX010000002">
    <property type="protein sequence ID" value="MDQ0285202.1"/>
    <property type="molecule type" value="Genomic_DNA"/>
</dbReference>
<dbReference type="Proteomes" id="UP001225644">
    <property type="component" value="Unassembled WGS sequence"/>
</dbReference>
<proteinExistence type="predicted"/>
<evidence type="ECO:0000313" key="2">
    <source>
        <dbReference type="Proteomes" id="UP001225644"/>
    </source>
</evidence>
<dbReference type="RefSeq" id="WP_307399213.1">
    <property type="nucleotide sequence ID" value="NZ_JAUSUX010000002.1"/>
</dbReference>
<keyword evidence="2" id="KW-1185">Reference proteome</keyword>